<evidence type="ECO:0000313" key="3">
    <source>
        <dbReference type="Proteomes" id="UP000887320"/>
    </source>
</evidence>
<evidence type="ECO:0000313" key="2">
    <source>
        <dbReference type="EMBL" id="MCF0266989.1"/>
    </source>
</evidence>
<dbReference type="RefSeq" id="WP_166782257.1">
    <property type="nucleotide sequence ID" value="NZ_JAHWXT010000012.1"/>
</dbReference>
<evidence type="ECO:0000256" key="1">
    <source>
        <dbReference type="SAM" id="MobiDB-lite"/>
    </source>
</evidence>
<dbReference type="Proteomes" id="UP000887320">
    <property type="component" value="Unassembled WGS sequence"/>
</dbReference>
<name>A0A8X8GNT4_ACIGI</name>
<feature type="compositionally biased region" description="Basic and acidic residues" evidence="1">
    <location>
        <begin position="41"/>
        <end position="52"/>
    </location>
</feature>
<comment type="caution">
    <text evidence="2">The sequence shown here is derived from an EMBL/GenBank/DDBJ whole genome shotgun (WGS) entry which is preliminary data.</text>
</comment>
<dbReference type="EMBL" id="JAHWXT010000012">
    <property type="protein sequence ID" value="MCF0266989.1"/>
    <property type="molecule type" value="Genomic_DNA"/>
</dbReference>
<feature type="region of interest" description="Disordered" evidence="1">
    <location>
        <begin position="25"/>
        <end position="60"/>
    </location>
</feature>
<reference evidence="2" key="1">
    <citation type="submission" date="2021-07" db="EMBL/GenBank/DDBJ databases">
        <authorList>
            <person name="Fernandez M."/>
            <person name="Pereira P."/>
            <person name="Torres Tejerizo G.A."/>
            <person name="Gonzalez P."/>
            <person name="Agostini E."/>
        </authorList>
    </citation>
    <scope>NUCLEOTIDE SEQUENCE</scope>
    <source>
        <strain evidence="2">SFC 500-1A</strain>
    </source>
</reference>
<protein>
    <submittedName>
        <fullName evidence="2">Uncharacterized protein</fullName>
    </submittedName>
</protein>
<accession>A0A8X8GNT4</accession>
<organism evidence="2 3">
    <name type="scientific">Acinetobacter guillouiae</name>
    <name type="common">Acinetobacter genomosp. 11</name>
    <dbReference type="NCBI Taxonomy" id="106649"/>
    <lineage>
        <taxon>Bacteria</taxon>
        <taxon>Pseudomonadati</taxon>
        <taxon>Pseudomonadota</taxon>
        <taxon>Gammaproteobacteria</taxon>
        <taxon>Moraxellales</taxon>
        <taxon>Moraxellaceae</taxon>
        <taxon>Acinetobacter</taxon>
    </lineage>
</organism>
<sequence>MNIVNILSLSGLVFLSACSQQNSQNAAPAESTKKAAIAADNNDKVDRAKADSGKSSSEVEVEIPTTVTEAKIEHKSKALNYPDELIQQVKDAQKHCKQAVAVDMKDVVTVVDLIGDDQPEYIYEPDSIRCVEDGVFRGHGGDQLVIYQSKDHKTIQEIFNSAVFAYQIINNQAKAIVQVEVGGGYCGQNMAEISRAEAINCKRNLEWDESLKQLKMGKMYVDEPKANAE</sequence>
<dbReference type="AlphaFoldDB" id="A0A8X8GNT4"/>
<proteinExistence type="predicted"/>
<gene>
    <name evidence="2" type="ORF">KW868_21305</name>
</gene>